<dbReference type="EMBL" id="QAID01000025">
    <property type="protein sequence ID" value="MDN4576799.1"/>
    <property type="molecule type" value="Genomic_DNA"/>
</dbReference>
<organism evidence="2 5">
    <name type="scientific">Pandoraea cepalis</name>
    <dbReference type="NCBI Taxonomy" id="2508294"/>
    <lineage>
        <taxon>Bacteria</taxon>
        <taxon>Pseudomonadati</taxon>
        <taxon>Pseudomonadota</taxon>
        <taxon>Betaproteobacteria</taxon>
        <taxon>Burkholderiales</taxon>
        <taxon>Burkholderiaceae</taxon>
        <taxon>Pandoraea</taxon>
    </lineage>
</organism>
<dbReference type="Proteomes" id="UP001172791">
    <property type="component" value="Unassembled WGS sequence"/>
</dbReference>
<dbReference type="SUPFAM" id="SSF52540">
    <property type="entry name" value="P-loop containing nucleoside triphosphate hydrolases"/>
    <property type="match status" value="1"/>
</dbReference>
<keyword evidence="4" id="KW-1185">Reference proteome</keyword>
<reference evidence="2" key="1">
    <citation type="submission" date="2018-04" db="EMBL/GenBank/DDBJ databases">
        <authorList>
            <person name="Jy Z."/>
        </authorList>
    </citation>
    <scope>NUCLEOTIDE SEQUENCE</scope>
    <source>
        <strain evidence="3">AS13</strain>
        <strain evidence="2">LA18</strain>
    </source>
</reference>
<evidence type="ECO:0000313" key="3">
    <source>
        <dbReference type="EMBL" id="MDN4576799.1"/>
    </source>
</evidence>
<comment type="caution">
    <text evidence="2">The sequence shown here is derived from an EMBL/GenBank/DDBJ whole genome shotgun (WGS) entry which is preliminary data.</text>
</comment>
<dbReference type="Gene3D" id="3.40.50.300">
    <property type="entry name" value="P-loop containing nucleotide triphosphate hydrolases"/>
    <property type="match status" value="1"/>
</dbReference>
<accession>A0AAW7MIW1</accession>
<sequence>MSENIKNTAITAAGYIYQNRQGLRVLCDWLDAPSRYTRVKFECDDETVAPTGLDDIVVERADGLLDLHQVKFTPAPDAHLLCWDWMLEKTGKTARARSMLRKWFDAFKALNPAQIGELTLKTNRRPDADIEACLEAGKISFNKIPEPKRSEVIAELGGEQECDAFFSQLQILHSDKGFETLEYEVDARLRRHGTLEGIATLKNAALNWATRKNFPPPDGWIGLEQVCTILRSTPPAPLPEDFVVPLGYEVPDETFHREFVQDAIAATGAAIVLTGPPGRGKSTYLSALCDTLAEMGIPTVRHHYFLSTTERGRDRIHSYVVEQSIVAQVKRFHPDACAPSGDLRTLLETCALHYKALGKPFVLILDGLDHVWRINAADKRPLDDVFAQLIPCPENMVLLVGTQPVDDAQLPTDLLAVAPKAEWRTLPAMSGNAVLSYLRKTVQEGRLTTTFGGGHEAERQLQEAAAALRAKTNGHPLHVIYATAELGLTGRNLSKWDVEQLKGDLSKDAKFYYASLWESLLPSLKDTLRLICAFPFFWPREAFRDIAAKVGVAEPHVANVEHLLHSSAAGLKVFHESLAVFVRATSGYTDRINELMPAVASWLETTAPTSLRVNWLWTVQAKLGDARNLISGLTRDWIMLRLEEGYPESLFDTLLSDALVAALDTNEFAQAYRLEHLRARMVGGSQYQIPDDDMARLVSFTLSLTADDGVVREAVASRHEADLLRLVALGLALSNRGDRVPAETCGEEAFRRFRGLSRFSGRYWSNAGANEFSFLADAFAQLGAIGATPPALLKLVCDNAPVVWLPRVRMLVKEGNLDDLMLAAAALTPGKSKNLISDACIRAAANAGVSIAERDDFNELARTPFVAAVEAAHTRAYKPLNMPIPVDWLKGDYYERKEDLATLAHHWFFSAVHLSLCMIAEGQTAFEFMRAPAYDGRKNITRFLDALSAAGAQVAHDWWQGRFVDFHELFEQLKTVEVKGFRESHDASSAAEDFRSALHRIACDIRMGSLLLDHFGDVALTEETMEAARQCDWFDSTSFRTQYAAGLLTSMSDEAAKAFIQSQRVLLDAEIRYETSVHLQTPLQLCSIALAHGLSACARDLCKQTWELTTGYAHRKDPALNKTVDAIRYLVDDAPDDARRLLSLISPQVHHVLDYTDGKGTRHVLAAADRLLAKLKPSALVIKYEEHTHAGDWAQAEDSLRAYVQQGVEDNWPLDGLMRTGLHAEIYDWLNRLAQEGNPSAVERLRVLEGHVGWDIGVLHLSAHSGSDSDSKPYTGDVTTFAPEQLRNLLASLSTSYNEKNRLLRVWYQYWEGARQGKRLLAALDNLLQSDEGRSLGVLVLSDLAFQTRRKLSGLSAAWKYLVNAQIRNGAWLGFMENEETTCGRLDLVVKHYPLRCDEFVAATTYGMFGDPEPPRVAPTELMVYFYARQKRIAEAVKFAETMVNCIIEDTRTLPLEPPRWATELVSSLGAEV</sequence>
<evidence type="ECO:0000259" key="1">
    <source>
        <dbReference type="Pfam" id="PF05729"/>
    </source>
</evidence>
<evidence type="ECO:0000313" key="2">
    <source>
        <dbReference type="EMBL" id="MDN4572701.1"/>
    </source>
</evidence>
<dbReference type="EMBL" id="QAIC01000030">
    <property type="protein sequence ID" value="MDN4572701.1"/>
    <property type="molecule type" value="Genomic_DNA"/>
</dbReference>
<proteinExistence type="predicted"/>
<gene>
    <name evidence="2" type="ORF">DBA34_05455</name>
    <name evidence="3" type="ORF">DBB29_01495</name>
</gene>
<dbReference type="RefSeq" id="WP_301233861.1">
    <property type="nucleotide sequence ID" value="NZ_QAIC01000030.1"/>
</dbReference>
<name>A0AAW7MIW1_9BURK</name>
<dbReference type="InterPro" id="IPR027417">
    <property type="entry name" value="P-loop_NTPase"/>
</dbReference>
<protein>
    <submittedName>
        <fullName evidence="2">Type IV secretion protein Rhs</fullName>
    </submittedName>
</protein>
<evidence type="ECO:0000313" key="5">
    <source>
        <dbReference type="Proteomes" id="UP001172791"/>
    </source>
</evidence>
<dbReference type="Proteomes" id="UP001172788">
    <property type="component" value="Unassembled WGS sequence"/>
</dbReference>
<dbReference type="Pfam" id="PF05729">
    <property type="entry name" value="NACHT"/>
    <property type="match status" value="1"/>
</dbReference>
<evidence type="ECO:0000313" key="4">
    <source>
        <dbReference type="Proteomes" id="UP001172788"/>
    </source>
</evidence>
<dbReference type="InterPro" id="IPR007111">
    <property type="entry name" value="NACHT_NTPase"/>
</dbReference>
<feature type="domain" description="NACHT" evidence="1">
    <location>
        <begin position="271"/>
        <end position="442"/>
    </location>
</feature>